<evidence type="ECO:0000313" key="9">
    <source>
        <dbReference type="EMBL" id="KAH7553417.1"/>
    </source>
</evidence>
<evidence type="ECO:0000256" key="3">
    <source>
        <dbReference type="ARBA" id="ARBA00023125"/>
    </source>
</evidence>
<evidence type="ECO:0000259" key="8">
    <source>
        <dbReference type="PROSITE" id="PS50090"/>
    </source>
</evidence>
<evidence type="ECO:0000313" key="10">
    <source>
        <dbReference type="Proteomes" id="UP000827721"/>
    </source>
</evidence>
<dbReference type="SMART" id="SM00717">
    <property type="entry name" value="SANT"/>
    <property type="match status" value="2"/>
</dbReference>
<keyword evidence="4" id="KW-0804">Transcription</keyword>
<keyword evidence="10" id="KW-1185">Reference proteome</keyword>
<comment type="caution">
    <text evidence="9">The sequence shown here is derived from an EMBL/GenBank/DDBJ whole genome shotgun (WGS) entry which is preliminary data.</text>
</comment>
<keyword evidence="2" id="KW-0805">Transcription regulation</keyword>
<feature type="domain" description="Myb-like" evidence="8">
    <location>
        <begin position="117"/>
        <end position="176"/>
    </location>
</feature>
<dbReference type="InterPro" id="IPR044822">
    <property type="entry name" value="Myb_DNA-bind_4"/>
</dbReference>
<feature type="region of interest" description="Disordered" evidence="7">
    <location>
        <begin position="73"/>
        <end position="119"/>
    </location>
</feature>
<dbReference type="PROSITE" id="PS50090">
    <property type="entry name" value="MYB_LIKE"/>
    <property type="match status" value="1"/>
</dbReference>
<evidence type="ECO:0000256" key="5">
    <source>
        <dbReference type="ARBA" id="ARBA00023242"/>
    </source>
</evidence>
<keyword evidence="3" id="KW-0238">DNA-binding</keyword>
<keyword evidence="6" id="KW-0175">Coiled coil</keyword>
<accession>A0ABQ8HA94</accession>
<dbReference type="EMBL" id="JAFEMO010000012">
    <property type="protein sequence ID" value="KAH7553417.1"/>
    <property type="molecule type" value="Genomic_DNA"/>
</dbReference>
<dbReference type="InterPro" id="IPR001005">
    <property type="entry name" value="SANT/Myb"/>
</dbReference>
<feature type="compositionally biased region" description="Low complexity" evidence="7">
    <location>
        <begin position="76"/>
        <end position="107"/>
    </location>
</feature>
<protein>
    <recommendedName>
        <fullName evidence="8">Myb-like domain-containing protein</fullName>
    </recommendedName>
</protein>
<feature type="coiled-coil region" evidence="6">
    <location>
        <begin position="307"/>
        <end position="334"/>
    </location>
</feature>
<evidence type="ECO:0000256" key="4">
    <source>
        <dbReference type="ARBA" id="ARBA00023163"/>
    </source>
</evidence>
<dbReference type="Gene3D" id="1.10.10.60">
    <property type="entry name" value="Homeodomain-like"/>
    <property type="match status" value="2"/>
</dbReference>
<name>A0ABQ8HA94_9ROSI</name>
<evidence type="ECO:0000256" key="1">
    <source>
        <dbReference type="ARBA" id="ARBA00004123"/>
    </source>
</evidence>
<proteinExistence type="predicted"/>
<dbReference type="PANTHER" id="PTHR21654">
    <property type="entry name" value="FI21293P1"/>
    <property type="match status" value="1"/>
</dbReference>
<dbReference type="Proteomes" id="UP000827721">
    <property type="component" value="Unassembled WGS sequence"/>
</dbReference>
<comment type="subcellular location">
    <subcellularLocation>
        <location evidence="1">Nucleus</location>
    </subcellularLocation>
</comment>
<gene>
    <name evidence="9" type="ORF">JRO89_XS12G0009500</name>
</gene>
<feature type="region of interest" description="Disordered" evidence="7">
    <location>
        <begin position="260"/>
        <end position="288"/>
    </location>
</feature>
<keyword evidence="5" id="KW-0539">Nucleus</keyword>
<reference evidence="9 10" key="1">
    <citation type="submission" date="2021-02" db="EMBL/GenBank/DDBJ databases">
        <title>Plant Genome Project.</title>
        <authorList>
            <person name="Zhang R.-G."/>
        </authorList>
    </citation>
    <scope>NUCLEOTIDE SEQUENCE [LARGE SCALE GENOMIC DNA]</scope>
    <source>
        <tissue evidence="9">Leaves</tissue>
    </source>
</reference>
<feature type="region of interest" description="Disordered" evidence="7">
    <location>
        <begin position="374"/>
        <end position="399"/>
    </location>
</feature>
<evidence type="ECO:0000256" key="2">
    <source>
        <dbReference type="ARBA" id="ARBA00023015"/>
    </source>
</evidence>
<evidence type="ECO:0000256" key="7">
    <source>
        <dbReference type="SAM" id="MobiDB-lite"/>
    </source>
</evidence>
<evidence type="ECO:0000256" key="6">
    <source>
        <dbReference type="SAM" id="Coils"/>
    </source>
</evidence>
<dbReference type="Pfam" id="PF13837">
    <property type="entry name" value="Myb_DNA-bind_4"/>
    <property type="match status" value="2"/>
</dbReference>
<dbReference type="CDD" id="cd12203">
    <property type="entry name" value="GT1"/>
    <property type="match status" value="2"/>
</dbReference>
<dbReference type="PANTHER" id="PTHR21654:SF60">
    <property type="entry name" value="TRIHELIX TRANSCRIPTION FACTOR PTL"/>
    <property type="match status" value="1"/>
</dbReference>
<sequence>MEDHQHHHEYGMADLRQLMNGGRPTHFPGIPQAAELFPGHRNLTPQGHHYEMLMVGRQVSDLMPLGLQDFNTGAANTNNNTTTTSSVPVTTTTSVSTPTLSGLDGEAVGFGGDGGTGRWPRQETLTLLEIRSRLDSKFKEANQKGPLWDEVSRIMSEEHGYQRSGKKCREKFENLYKYYKKTKEGKAGRQDGKNYRFFRQLEALYGDTNNSVSIPETTHLAGTTSLRFHTASNTSNQANQEAFHSQNKICDSLSLSNSSEFDSSSSDDNDLSNLENDSMEKRRKKRGGRSWKAKIKEFIDSQMKKLMERQEAWLEKLTKTLEQKEQERVLREEEWRRQEEARFDREHEFWAKERAWIVARDTALMEALNNLTGSSRQQLKASSSPDENENGSEAINNSTVKVTDNNYSWEDSEITRLVQLRTSMEPRFQQQSGCSQDQVILWEEIAAKLVCLGYNDKNALMCKEKWDSINHYLRKTNKKRKENNNSRSCGYFPSSDHSLYNQGSAGGGAYCDEIGEQRPETTVRVLHQPNDHHHNTSSSPASNSNVGNAVSDSCFRYLMVDGENLWENYGLKLMSKGDHNNQ</sequence>
<organism evidence="9 10">
    <name type="scientific">Xanthoceras sorbifolium</name>
    <dbReference type="NCBI Taxonomy" id="99658"/>
    <lineage>
        <taxon>Eukaryota</taxon>
        <taxon>Viridiplantae</taxon>
        <taxon>Streptophyta</taxon>
        <taxon>Embryophyta</taxon>
        <taxon>Tracheophyta</taxon>
        <taxon>Spermatophyta</taxon>
        <taxon>Magnoliopsida</taxon>
        <taxon>eudicotyledons</taxon>
        <taxon>Gunneridae</taxon>
        <taxon>Pentapetalae</taxon>
        <taxon>rosids</taxon>
        <taxon>malvids</taxon>
        <taxon>Sapindales</taxon>
        <taxon>Sapindaceae</taxon>
        <taxon>Xanthoceroideae</taxon>
        <taxon>Xanthoceras</taxon>
    </lineage>
</organism>
<feature type="compositionally biased region" description="Gly residues" evidence="7">
    <location>
        <begin position="108"/>
        <end position="117"/>
    </location>
</feature>